<dbReference type="Proteomes" id="UP001335648">
    <property type="component" value="Unassembled WGS sequence"/>
</dbReference>
<reference evidence="2 3" key="1">
    <citation type="journal article" date="2023" name="Mol. Biol. Evol.">
        <title>Genomics of Secondarily Temperate Adaptation in the Only Non-Antarctic Icefish.</title>
        <authorList>
            <person name="Rivera-Colon A.G."/>
            <person name="Rayamajhi N."/>
            <person name="Minhas B.F."/>
            <person name="Madrigal G."/>
            <person name="Bilyk K.T."/>
            <person name="Yoon V."/>
            <person name="Hune M."/>
            <person name="Gregory S."/>
            <person name="Cheng C.H.C."/>
            <person name="Catchen J.M."/>
        </authorList>
    </citation>
    <scope>NUCLEOTIDE SEQUENCE [LARGE SCALE GENOMIC DNA]</scope>
    <source>
        <strain evidence="2">JC2023a</strain>
    </source>
</reference>
<accession>A0AAN8BHN2</accession>
<evidence type="ECO:0000313" key="2">
    <source>
        <dbReference type="EMBL" id="KAK5884714.1"/>
    </source>
</evidence>
<evidence type="ECO:0000256" key="1">
    <source>
        <dbReference type="SAM" id="MobiDB-lite"/>
    </source>
</evidence>
<comment type="caution">
    <text evidence="2">The sequence shown here is derived from an EMBL/GenBank/DDBJ whole genome shotgun (WGS) entry which is preliminary data.</text>
</comment>
<sequence>MGQLFGGAIEGKQQGALRDMKDRDPLKWVGLHLCGRVTLPEPHPSSASHMDTSENDPWELCGSRSQAV</sequence>
<keyword evidence="3" id="KW-1185">Reference proteome</keyword>
<dbReference type="AlphaFoldDB" id="A0AAN8BHN2"/>
<name>A0AAN8BHN2_9TELE</name>
<organism evidence="2 3">
    <name type="scientific">Champsocephalus esox</name>
    <name type="common">pike icefish</name>
    <dbReference type="NCBI Taxonomy" id="159716"/>
    <lineage>
        <taxon>Eukaryota</taxon>
        <taxon>Metazoa</taxon>
        <taxon>Chordata</taxon>
        <taxon>Craniata</taxon>
        <taxon>Vertebrata</taxon>
        <taxon>Euteleostomi</taxon>
        <taxon>Actinopterygii</taxon>
        <taxon>Neopterygii</taxon>
        <taxon>Teleostei</taxon>
        <taxon>Neoteleostei</taxon>
        <taxon>Acanthomorphata</taxon>
        <taxon>Eupercaria</taxon>
        <taxon>Perciformes</taxon>
        <taxon>Notothenioidei</taxon>
        <taxon>Channichthyidae</taxon>
        <taxon>Champsocephalus</taxon>
    </lineage>
</organism>
<evidence type="ECO:0000313" key="3">
    <source>
        <dbReference type="Proteomes" id="UP001335648"/>
    </source>
</evidence>
<feature type="region of interest" description="Disordered" evidence="1">
    <location>
        <begin position="39"/>
        <end position="68"/>
    </location>
</feature>
<proteinExistence type="predicted"/>
<protein>
    <submittedName>
        <fullName evidence="2">Uncharacterized protein</fullName>
    </submittedName>
</protein>
<dbReference type="EMBL" id="JAULUE010002060">
    <property type="protein sequence ID" value="KAK5884714.1"/>
    <property type="molecule type" value="Genomic_DNA"/>
</dbReference>
<gene>
    <name evidence="2" type="ORF">CesoFtcFv8_018507</name>
</gene>